<name>A0A8H8BVS7_9HELO</name>
<proteinExistence type="predicted"/>
<protein>
    <submittedName>
        <fullName evidence="2">Uncharacterized protein</fullName>
    </submittedName>
</protein>
<feature type="compositionally biased region" description="Polar residues" evidence="1">
    <location>
        <begin position="11"/>
        <end position="20"/>
    </location>
</feature>
<dbReference type="Proteomes" id="UP000664132">
    <property type="component" value="Unassembled WGS sequence"/>
</dbReference>
<keyword evidence="3" id="KW-1185">Reference proteome</keyword>
<feature type="region of interest" description="Disordered" evidence="1">
    <location>
        <begin position="1"/>
        <end position="20"/>
    </location>
</feature>
<organism evidence="2 3">
    <name type="scientific">Cadophora malorum</name>
    <dbReference type="NCBI Taxonomy" id="108018"/>
    <lineage>
        <taxon>Eukaryota</taxon>
        <taxon>Fungi</taxon>
        <taxon>Dikarya</taxon>
        <taxon>Ascomycota</taxon>
        <taxon>Pezizomycotina</taxon>
        <taxon>Leotiomycetes</taxon>
        <taxon>Helotiales</taxon>
        <taxon>Ploettnerulaceae</taxon>
        <taxon>Cadophora</taxon>
    </lineage>
</organism>
<accession>A0A8H8BVS7</accession>
<reference evidence="2" key="1">
    <citation type="submission" date="2021-02" db="EMBL/GenBank/DDBJ databases">
        <title>Genome sequence Cadophora malorum strain M34.</title>
        <authorList>
            <person name="Stefanovic E."/>
            <person name="Vu D."/>
            <person name="Scully C."/>
            <person name="Dijksterhuis J."/>
            <person name="Roader J."/>
            <person name="Houbraken J."/>
        </authorList>
    </citation>
    <scope>NUCLEOTIDE SEQUENCE</scope>
    <source>
        <strain evidence="2">M34</strain>
    </source>
</reference>
<comment type="caution">
    <text evidence="2">The sequence shown here is derived from an EMBL/GenBank/DDBJ whole genome shotgun (WGS) entry which is preliminary data.</text>
</comment>
<evidence type="ECO:0000313" key="3">
    <source>
        <dbReference type="Proteomes" id="UP000664132"/>
    </source>
</evidence>
<evidence type="ECO:0000313" key="2">
    <source>
        <dbReference type="EMBL" id="KAG4425544.1"/>
    </source>
</evidence>
<dbReference type="OrthoDB" id="5431245at2759"/>
<dbReference type="EMBL" id="JAFJYH010000009">
    <property type="protein sequence ID" value="KAG4425544.1"/>
    <property type="molecule type" value="Genomic_DNA"/>
</dbReference>
<sequence length="175" mass="19564">MPSTHPKPTYLTISTSSSPPNETQIYSVAKVAYSKLVSEASLKDQNLRRLVGHANLYDKLLDEYNNCFSDEESDVESWDGEGEGEDVQEFATQAYYSAPRKLGGGGKNEVQVHEEVEVLYREREQERMKEEVVGNEVIVEEAVLCKVASHSEGLGFHALGGYAEVEVKELEVFDE</sequence>
<gene>
    <name evidence="2" type="ORF">IFR04_001241</name>
</gene>
<evidence type="ECO:0000256" key="1">
    <source>
        <dbReference type="SAM" id="MobiDB-lite"/>
    </source>
</evidence>
<dbReference type="AlphaFoldDB" id="A0A8H8BVS7"/>